<comment type="caution">
    <text evidence="2">The sequence shown here is derived from an EMBL/GenBank/DDBJ whole genome shotgun (WGS) entry which is preliminary data.</text>
</comment>
<dbReference type="EMBL" id="JANAVB010020798">
    <property type="protein sequence ID" value="KAJ6826626.1"/>
    <property type="molecule type" value="Genomic_DNA"/>
</dbReference>
<keyword evidence="3" id="KW-1185">Reference proteome</keyword>
<gene>
    <name evidence="2" type="ORF">M6B38_371695</name>
</gene>
<keyword evidence="2" id="KW-0808">Transferase</keyword>
<dbReference type="GO" id="GO:0016301">
    <property type="term" value="F:kinase activity"/>
    <property type="evidence" value="ECO:0007669"/>
    <property type="project" value="UniProtKB-KW"/>
</dbReference>
<evidence type="ECO:0000313" key="2">
    <source>
        <dbReference type="EMBL" id="KAJ6826626.1"/>
    </source>
</evidence>
<evidence type="ECO:0000256" key="1">
    <source>
        <dbReference type="SAM" id="MobiDB-lite"/>
    </source>
</evidence>
<keyword evidence="2" id="KW-0418">Kinase</keyword>
<sequence length="69" mass="8087">MTTTHLHLFFLRLPGPHWTDHHHHHPPSTTPPPSNPVSNTRHHHRKLPHQSTEKEREPTCFCLPSPLCR</sequence>
<reference evidence="2" key="1">
    <citation type="journal article" date="2023" name="GigaByte">
        <title>Genome assembly of the bearded iris, Iris pallida Lam.</title>
        <authorList>
            <person name="Bruccoleri R.E."/>
            <person name="Oakeley E.J."/>
            <person name="Faust A.M.E."/>
            <person name="Altorfer M."/>
            <person name="Dessus-Babus S."/>
            <person name="Burckhardt D."/>
            <person name="Oertli M."/>
            <person name="Naumann U."/>
            <person name="Petersen F."/>
            <person name="Wong J."/>
        </authorList>
    </citation>
    <scope>NUCLEOTIDE SEQUENCE</scope>
    <source>
        <strain evidence="2">GSM-AAB239-AS_SAM_17_03QT</strain>
    </source>
</reference>
<evidence type="ECO:0000313" key="3">
    <source>
        <dbReference type="Proteomes" id="UP001140949"/>
    </source>
</evidence>
<name>A0AAX6GCY9_IRIPA</name>
<reference evidence="2" key="2">
    <citation type="submission" date="2023-04" db="EMBL/GenBank/DDBJ databases">
        <authorList>
            <person name="Bruccoleri R.E."/>
            <person name="Oakeley E.J."/>
            <person name="Faust A.-M."/>
            <person name="Dessus-Babus S."/>
            <person name="Altorfer M."/>
            <person name="Burckhardt D."/>
            <person name="Oertli M."/>
            <person name="Naumann U."/>
            <person name="Petersen F."/>
            <person name="Wong J."/>
        </authorList>
    </citation>
    <scope>NUCLEOTIDE SEQUENCE</scope>
    <source>
        <strain evidence="2">GSM-AAB239-AS_SAM_17_03QT</strain>
        <tissue evidence="2">Leaf</tissue>
    </source>
</reference>
<proteinExistence type="predicted"/>
<dbReference type="AlphaFoldDB" id="A0AAX6GCY9"/>
<organism evidence="2 3">
    <name type="scientific">Iris pallida</name>
    <name type="common">Sweet iris</name>
    <dbReference type="NCBI Taxonomy" id="29817"/>
    <lineage>
        <taxon>Eukaryota</taxon>
        <taxon>Viridiplantae</taxon>
        <taxon>Streptophyta</taxon>
        <taxon>Embryophyta</taxon>
        <taxon>Tracheophyta</taxon>
        <taxon>Spermatophyta</taxon>
        <taxon>Magnoliopsida</taxon>
        <taxon>Liliopsida</taxon>
        <taxon>Asparagales</taxon>
        <taxon>Iridaceae</taxon>
        <taxon>Iridoideae</taxon>
        <taxon>Irideae</taxon>
        <taxon>Iris</taxon>
    </lineage>
</organism>
<protein>
    <submittedName>
        <fullName evidence="2">Proline-rich receptor-like protein kinase PERK2</fullName>
    </submittedName>
</protein>
<accession>A0AAX6GCY9</accession>
<keyword evidence="2" id="KW-0675">Receptor</keyword>
<feature type="region of interest" description="Disordered" evidence="1">
    <location>
        <begin position="17"/>
        <end position="56"/>
    </location>
</feature>
<dbReference type="Proteomes" id="UP001140949">
    <property type="component" value="Unassembled WGS sequence"/>
</dbReference>